<dbReference type="PANTHER" id="PTHR37534">
    <property type="entry name" value="TRANSCRIPTIONAL ACTIVATOR PROTEIN UGA3"/>
    <property type="match status" value="1"/>
</dbReference>
<evidence type="ECO:0000259" key="3">
    <source>
        <dbReference type="PROSITE" id="PS50048"/>
    </source>
</evidence>
<dbReference type="PROSITE" id="PS00463">
    <property type="entry name" value="ZN2_CY6_FUNGAL_1"/>
    <property type="match status" value="1"/>
</dbReference>
<dbReference type="EMBL" id="HG937693">
    <property type="protein sequence ID" value="CDP34892.1"/>
    <property type="molecule type" value="Genomic_DNA"/>
</dbReference>
<keyword evidence="2" id="KW-0539">Nucleus</keyword>
<protein>
    <submittedName>
        <fullName evidence="4">ARAD1C22880p</fullName>
    </submittedName>
</protein>
<dbReference type="AlphaFoldDB" id="A0A060T7L7"/>
<reference evidence="4" key="1">
    <citation type="submission" date="2014-02" db="EMBL/GenBank/DDBJ databases">
        <authorList>
            <person name="Genoscope - CEA"/>
        </authorList>
    </citation>
    <scope>NUCLEOTIDE SEQUENCE</scope>
    <source>
        <strain evidence="4">LS3</strain>
    </source>
</reference>
<dbReference type="PANTHER" id="PTHR37534:SF49">
    <property type="entry name" value="LYSINE BIOSYNTHESIS REGULATORY PROTEIN LYS14"/>
    <property type="match status" value="1"/>
</dbReference>
<dbReference type="GO" id="GO:0008270">
    <property type="term" value="F:zinc ion binding"/>
    <property type="evidence" value="ECO:0007669"/>
    <property type="project" value="InterPro"/>
</dbReference>
<dbReference type="GO" id="GO:0000981">
    <property type="term" value="F:DNA-binding transcription factor activity, RNA polymerase II-specific"/>
    <property type="evidence" value="ECO:0007669"/>
    <property type="project" value="InterPro"/>
</dbReference>
<dbReference type="InterPro" id="IPR001138">
    <property type="entry name" value="Zn2Cys6_DnaBD"/>
</dbReference>
<name>A0A060T7L7_BLAAD</name>
<feature type="domain" description="Zn(2)-C6 fungal-type" evidence="3">
    <location>
        <begin position="13"/>
        <end position="43"/>
    </location>
</feature>
<dbReference type="GO" id="GO:0000976">
    <property type="term" value="F:transcription cis-regulatory region binding"/>
    <property type="evidence" value="ECO:0007669"/>
    <property type="project" value="TreeGrafter"/>
</dbReference>
<organism evidence="4">
    <name type="scientific">Blastobotrys adeninivorans</name>
    <name type="common">Yeast</name>
    <name type="synonym">Arxula adeninivorans</name>
    <dbReference type="NCBI Taxonomy" id="409370"/>
    <lineage>
        <taxon>Eukaryota</taxon>
        <taxon>Fungi</taxon>
        <taxon>Dikarya</taxon>
        <taxon>Ascomycota</taxon>
        <taxon>Saccharomycotina</taxon>
        <taxon>Dipodascomycetes</taxon>
        <taxon>Dipodascales</taxon>
        <taxon>Trichomonascaceae</taxon>
        <taxon>Blastobotrys</taxon>
    </lineage>
</organism>
<dbReference type="PhylomeDB" id="A0A060T7L7"/>
<gene>
    <name evidence="4" type="ORF">GNLVRS02_ARAD1C22880g</name>
</gene>
<dbReference type="PROSITE" id="PS50048">
    <property type="entry name" value="ZN2_CY6_FUNGAL_2"/>
    <property type="match status" value="1"/>
</dbReference>
<dbReference type="Pfam" id="PF00172">
    <property type="entry name" value="Zn_clus"/>
    <property type="match status" value="1"/>
</dbReference>
<dbReference type="GO" id="GO:0005634">
    <property type="term" value="C:nucleus"/>
    <property type="evidence" value="ECO:0007669"/>
    <property type="project" value="UniProtKB-SubCell"/>
</dbReference>
<dbReference type="Gene3D" id="4.10.240.10">
    <property type="entry name" value="Zn(2)-C6 fungal-type DNA-binding domain"/>
    <property type="match status" value="1"/>
</dbReference>
<dbReference type="InterPro" id="IPR036864">
    <property type="entry name" value="Zn2-C6_fun-type_DNA-bd_sf"/>
</dbReference>
<proteinExistence type="predicted"/>
<accession>A0A060T7L7</accession>
<evidence type="ECO:0000256" key="2">
    <source>
        <dbReference type="ARBA" id="ARBA00023242"/>
    </source>
</evidence>
<dbReference type="GO" id="GO:0045944">
    <property type="term" value="P:positive regulation of transcription by RNA polymerase II"/>
    <property type="evidence" value="ECO:0007669"/>
    <property type="project" value="TreeGrafter"/>
</dbReference>
<dbReference type="Pfam" id="PF11951">
    <property type="entry name" value="Fungal_trans_2"/>
    <property type="match status" value="1"/>
</dbReference>
<reference evidence="4" key="2">
    <citation type="submission" date="2014-06" db="EMBL/GenBank/DDBJ databases">
        <title>The complete genome of Blastobotrys (Arxula) adeninivorans LS3 - a yeast of biotechnological interest.</title>
        <authorList>
            <person name="Kunze G."/>
            <person name="Gaillardin C."/>
            <person name="Czernicka M."/>
            <person name="Durrens P."/>
            <person name="Martin T."/>
            <person name="Boer E."/>
            <person name="Gabaldon T."/>
            <person name="Cruz J."/>
            <person name="Talla E."/>
            <person name="Marck C."/>
            <person name="Goffeau A."/>
            <person name="Barbe V."/>
            <person name="Baret P."/>
            <person name="Baronian K."/>
            <person name="Beier S."/>
            <person name="Bleykasten C."/>
            <person name="Bode R."/>
            <person name="Casaregola S."/>
            <person name="Despons L."/>
            <person name="Fairhead C."/>
            <person name="Giersberg M."/>
            <person name="Gierski P."/>
            <person name="Hahnel U."/>
            <person name="Hartmann A."/>
            <person name="Jankowska D."/>
            <person name="Jubin C."/>
            <person name="Jung P."/>
            <person name="Lafontaine I."/>
            <person name="Leh-Louis V."/>
            <person name="Lemaire M."/>
            <person name="Marcet-Houben M."/>
            <person name="Mascher M."/>
            <person name="Morel G."/>
            <person name="Richard G.-F."/>
            <person name="Riechen J."/>
            <person name="Sacerdot C."/>
            <person name="Sarkar A."/>
            <person name="Savel G."/>
            <person name="Schacherer J."/>
            <person name="Sherman D."/>
            <person name="Straub M.-L."/>
            <person name="Stein N."/>
            <person name="Thierry A."/>
            <person name="Trautwein-Schult A."/>
            <person name="Westhof E."/>
            <person name="Worch S."/>
            <person name="Dujon B."/>
            <person name="Souciet J.-L."/>
            <person name="Wincker P."/>
            <person name="Scholz U."/>
            <person name="Neuveglise N."/>
        </authorList>
    </citation>
    <scope>NUCLEOTIDE SEQUENCE</scope>
    <source>
        <strain evidence="4">LS3</strain>
    </source>
</reference>
<dbReference type="CDD" id="cd00067">
    <property type="entry name" value="GAL4"/>
    <property type="match status" value="1"/>
</dbReference>
<dbReference type="SUPFAM" id="SSF57701">
    <property type="entry name" value="Zn2/Cys6 DNA-binding domain"/>
    <property type="match status" value="1"/>
</dbReference>
<dbReference type="InterPro" id="IPR021858">
    <property type="entry name" value="Fun_TF"/>
</dbReference>
<evidence type="ECO:0000256" key="1">
    <source>
        <dbReference type="ARBA" id="ARBA00004123"/>
    </source>
</evidence>
<sequence>MSRIRRGPYSHSGCRKCKQMRQKCDERRPSCSMCIKRGIKCQYLDFQIYGQSAPKVKLEKLEVSEDETNDEVSDSSMNRPDGELWWYGPYNDWLKACKRVCPLTLSQQELFRFLQEFFLQSNFLFNFPFIRSDRNELMDTVRVLGPKYSVLDNVIYTVTSNALETQCKDSRWNKVKAKFMDVSYGHLVKLIAQGNTFEEDVCTLFAIMLLFSERSTSYSTIWRAHLKGASGLLQRYKDREIPIAGAENDRELKAVETLYCATRVWFASSETAAWLSSTRGGIMTNREDLSQLLDSKKFAKLIPGAVVNGFNLGRGFGMDLDDLFTRTVLLEFDIHHDTISSAEIENTAQQLLTELDQVDQMRYQFSEDQYDQKWTDFFNMSHQLYCKGLRLYIFLKILKRSCYSLKPLMLQSIALAHRMPFRECLGIGIHWPLFMAGLCAVEIEHRAAIEDYLQEIVSRGIYVARVSLDRLRRCWEAVDFDVDPSEADFDSVVL</sequence>
<dbReference type="SMART" id="SM00066">
    <property type="entry name" value="GAL4"/>
    <property type="match status" value="1"/>
</dbReference>
<comment type="subcellular location">
    <subcellularLocation>
        <location evidence="1">Nucleus</location>
    </subcellularLocation>
</comment>
<evidence type="ECO:0000313" key="4">
    <source>
        <dbReference type="EMBL" id="CDP34892.1"/>
    </source>
</evidence>